<sequence>MSLKVITPPATEPLTLTEAKNHLRVDGTADDTLITSLTKQAREWCEDYQGKKFITQTLELVLDAFPSGDIEFKACSPVQSVTSIKYTDKDGIEATLAATEYILDNDSFVNKIVLGYNKQWPSVNLQPVNSIRIRFVAGYGVASTVPESVKWAMALHMKLLYDDYRPDERSKIEKARNALLGMQRVMPT</sequence>
<evidence type="ECO:0000313" key="1">
    <source>
        <dbReference type="EMBL" id="SHH86681.1"/>
    </source>
</evidence>
<dbReference type="InterPro" id="IPR011738">
    <property type="entry name" value="Phage_CHP"/>
</dbReference>
<dbReference type="RefSeq" id="WP_073029210.1">
    <property type="nucleotide sequence ID" value="NZ_FQXJ01000005.1"/>
</dbReference>
<keyword evidence="2" id="KW-1185">Reference proteome</keyword>
<evidence type="ECO:0000313" key="2">
    <source>
        <dbReference type="Proteomes" id="UP000183954"/>
    </source>
</evidence>
<dbReference type="CDD" id="cd08054">
    <property type="entry name" value="gp6"/>
    <property type="match status" value="1"/>
</dbReference>
<dbReference type="NCBIfam" id="TIGR01560">
    <property type="entry name" value="put_DNA_pack"/>
    <property type="match status" value="1"/>
</dbReference>
<dbReference type="NCBIfam" id="TIGR02215">
    <property type="entry name" value="phage_chp_gp8"/>
    <property type="match status" value="1"/>
</dbReference>
<gene>
    <name evidence="1" type="ORF">SAMN02746098_01611</name>
</gene>
<dbReference type="Gene3D" id="1.10.3230.30">
    <property type="entry name" value="Phage gp6-like head-tail connector protein"/>
    <property type="match status" value="1"/>
</dbReference>
<dbReference type="OrthoDB" id="5654at2"/>
<dbReference type="InterPro" id="IPR006450">
    <property type="entry name" value="Phage_HK97_gp6-like"/>
</dbReference>
<organism evidence="1 2">
    <name type="scientific">Desulfosporosinus lacus DSM 15449</name>
    <dbReference type="NCBI Taxonomy" id="1121420"/>
    <lineage>
        <taxon>Bacteria</taxon>
        <taxon>Bacillati</taxon>
        <taxon>Bacillota</taxon>
        <taxon>Clostridia</taxon>
        <taxon>Eubacteriales</taxon>
        <taxon>Desulfitobacteriaceae</taxon>
        <taxon>Desulfosporosinus</taxon>
    </lineage>
</organism>
<evidence type="ECO:0008006" key="3">
    <source>
        <dbReference type="Google" id="ProtNLM"/>
    </source>
</evidence>
<name>A0A1M5WGN1_9FIRM</name>
<accession>A0A1M5WGN1</accession>
<dbReference type="AlphaFoldDB" id="A0A1M5WGN1"/>
<dbReference type="Proteomes" id="UP000183954">
    <property type="component" value="Unassembled WGS sequence"/>
</dbReference>
<reference evidence="2" key="1">
    <citation type="submission" date="2016-11" db="EMBL/GenBank/DDBJ databases">
        <authorList>
            <person name="Varghese N."/>
            <person name="Submissions S."/>
        </authorList>
    </citation>
    <scope>NUCLEOTIDE SEQUENCE [LARGE SCALE GENOMIC DNA]</scope>
    <source>
        <strain evidence="2">DSM 15449</strain>
    </source>
</reference>
<protein>
    <recommendedName>
        <fullName evidence="3">Phage gp6-like head-tail connector protein</fullName>
    </recommendedName>
</protein>
<dbReference type="InterPro" id="IPR021146">
    <property type="entry name" value="Phage_gp6-like_head-tail"/>
</dbReference>
<dbReference type="STRING" id="1121420.SAMN02746098_01611"/>
<dbReference type="Pfam" id="PF05135">
    <property type="entry name" value="Phage_connect_1"/>
    <property type="match status" value="1"/>
</dbReference>
<dbReference type="EMBL" id="FQXJ01000005">
    <property type="protein sequence ID" value="SHH86681.1"/>
    <property type="molecule type" value="Genomic_DNA"/>
</dbReference>
<proteinExistence type="predicted"/>